<dbReference type="InterPro" id="IPR003313">
    <property type="entry name" value="AraC-bd"/>
</dbReference>
<dbReference type="RefSeq" id="WP_101471396.1">
    <property type="nucleotide sequence ID" value="NZ_PJND01000007.1"/>
</dbReference>
<protein>
    <submittedName>
        <fullName evidence="3">AraC family transcriptional regulator</fullName>
    </submittedName>
    <submittedName>
        <fullName evidence="4">AraC-like DNA-binding protein</fullName>
    </submittedName>
</protein>
<dbReference type="SMART" id="SM00342">
    <property type="entry name" value="HTH_ARAC"/>
    <property type="match status" value="1"/>
</dbReference>
<name>A0A497UV35_9FLAO</name>
<dbReference type="Proteomes" id="UP000233767">
    <property type="component" value="Unassembled WGS sequence"/>
</dbReference>
<dbReference type="InterPro" id="IPR014710">
    <property type="entry name" value="RmlC-like_jellyroll"/>
</dbReference>
<evidence type="ECO:0000259" key="2">
    <source>
        <dbReference type="PROSITE" id="PS01124"/>
    </source>
</evidence>
<gene>
    <name evidence="3" type="ORF">B0G92_1165</name>
    <name evidence="4" type="ORF">CLV50_0339</name>
</gene>
<dbReference type="GO" id="GO:0003700">
    <property type="term" value="F:DNA-binding transcription factor activity"/>
    <property type="evidence" value="ECO:0007669"/>
    <property type="project" value="InterPro"/>
</dbReference>
<sequence>MQNDNIKCGQIEKSRGQYVDNILTDAYVWYEKNWRHDEYDHAHQRYQLTYVEDGYQYFHIGQKTYLAPQNHVIWIPSAKEHRTTSDAKTVNLMIVLFKSVPEHEFFQNVHVFAAPSILKEMLLYAEKWNQLPNEDEEQTLFLKAMLNSLPHFCNENEFLQIPVPADNRLLPVCNYINTHFKYNFDIDTLASIANMSVRSLQRIFKQETGITMQKYMQLIRILKSIELIDTKQYTLSQIAVMVGYKSLPAFTSSYYAIMKTKPRLKK</sequence>
<evidence type="ECO:0000313" key="3">
    <source>
        <dbReference type="EMBL" id="PKW29528.1"/>
    </source>
</evidence>
<dbReference type="InterPro" id="IPR011051">
    <property type="entry name" value="RmlC_Cupin_sf"/>
</dbReference>
<evidence type="ECO:0000256" key="1">
    <source>
        <dbReference type="ARBA" id="ARBA00023125"/>
    </source>
</evidence>
<evidence type="ECO:0000313" key="5">
    <source>
        <dbReference type="Proteomes" id="UP000233767"/>
    </source>
</evidence>
<dbReference type="Pfam" id="PF12833">
    <property type="entry name" value="HTH_18"/>
    <property type="match status" value="1"/>
</dbReference>
<dbReference type="Proteomes" id="UP000275027">
    <property type="component" value="Unassembled WGS sequence"/>
</dbReference>
<dbReference type="Gene3D" id="1.10.10.60">
    <property type="entry name" value="Homeodomain-like"/>
    <property type="match status" value="1"/>
</dbReference>
<reference evidence="3 5" key="1">
    <citation type="submission" date="2017-12" db="EMBL/GenBank/DDBJ databases">
        <title>Genomic Encyclopedia of Type Strains, Phase III (KMG-III): the genomes of soil and plant-associated and newly described type strains.</title>
        <authorList>
            <person name="Whitman W."/>
        </authorList>
    </citation>
    <scope>NUCLEOTIDE SEQUENCE [LARGE SCALE GENOMIC DNA]</scope>
    <source>
        <strain evidence="3 5">IP-10</strain>
    </source>
</reference>
<reference evidence="4 6" key="2">
    <citation type="submission" date="2018-10" db="EMBL/GenBank/DDBJ databases">
        <title>Genomic Encyclopedia of Archaeal and Bacterial Type Strains, Phase II (KMG-II): from individual species to whole genera.</title>
        <authorList>
            <person name="Goeker M."/>
        </authorList>
    </citation>
    <scope>NUCLEOTIDE SEQUENCE [LARGE SCALE GENOMIC DNA]</scope>
    <source>
        <strain evidence="4 6">DSM 21886</strain>
    </source>
</reference>
<dbReference type="Pfam" id="PF02311">
    <property type="entry name" value="AraC_binding"/>
    <property type="match status" value="1"/>
</dbReference>
<comment type="caution">
    <text evidence="4">The sequence shown here is derived from an EMBL/GenBank/DDBJ whole genome shotgun (WGS) entry which is preliminary data.</text>
</comment>
<accession>A0A497UV35</accession>
<feature type="domain" description="HTH araC/xylS-type" evidence="2">
    <location>
        <begin position="170"/>
        <end position="266"/>
    </location>
</feature>
<dbReference type="EMBL" id="PJND01000007">
    <property type="protein sequence ID" value="PKW29528.1"/>
    <property type="molecule type" value="Genomic_DNA"/>
</dbReference>
<evidence type="ECO:0000313" key="4">
    <source>
        <dbReference type="EMBL" id="RLJ34971.1"/>
    </source>
</evidence>
<dbReference type="EMBL" id="RCCB01000010">
    <property type="protein sequence ID" value="RLJ34971.1"/>
    <property type="molecule type" value="Genomic_DNA"/>
</dbReference>
<dbReference type="PROSITE" id="PS01124">
    <property type="entry name" value="HTH_ARAC_FAMILY_2"/>
    <property type="match status" value="1"/>
</dbReference>
<proteinExistence type="predicted"/>
<dbReference type="Gene3D" id="2.60.120.10">
    <property type="entry name" value="Jelly Rolls"/>
    <property type="match status" value="1"/>
</dbReference>
<keyword evidence="5" id="KW-1185">Reference proteome</keyword>
<dbReference type="AlphaFoldDB" id="A0A497UV35"/>
<dbReference type="SUPFAM" id="SSF51182">
    <property type="entry name" value="RmlC-like cupins"/>
    <property type="match status" value="1"/>
</dbReference>
<evidence type="ECO:0000313" key="6">
    <source>
        <dbReference type="Proteomes" id="UP000275027"/>
    </source>
</evidence>
<organism evidence="4 6">
    <name type="scientific">Flavobacterium lindanitolerans</name>
    <dbReference type="NCBI Taxonomy" id="428988"/>
    <lineage>
        <taxon>Bacteria</taxon>
        <taxon>Pseudomonadati</taxon>
        <taxon>Bacteroidota</taxon>
        <taxon>Flavobacteriia</taxon>
        <taxon>Flavobacteriales</taxon>
        <taxon>Flavobacteriaceae</taxon>
        <taxon>Flavobacterium</taxon>
    </lineage>
</organism>
<dbReference type="PANTHER" id="PTHR11019">
    <property type="entry name" value="HTH-TYPE TRANSCRIPTIONAL REGULATOR NIMR"/>
    <property type="match status" value="1"/>
</dbReference>
<dbReference type="GO" id="GO:0043565">
    <property type="term" value="F:sequence-specific DNA binding"/>
    <property type="evidence" value="ECO:0007669"/>
    <property type="project" value="InterPro"/>
</dbReference>
<keyword evidence="1 4" id="KW-0238">DNA-binding</keyword>
<dbReference type="InterPro" id="IPR018060">
    <property type="entry name" value="HTH_AraC"/>
</dbReference>
<dbReference type="PANTHER" id="PTHR11019:SF199">
    <property type="entry name" value="HTH-TYPE TRANSCRIPTIONAL REGULATOR NIMR"/>
    <property type="match status" value="1"/>
</dbReference>